<gene>
    <name evidence="2" type="ORF">BG844_08795</name>
</gene>
<evidence type="ECO:0000259" key="1">
    <source>
        <dbReference type="PROSITE" id="PS51186"/>
    </source>
</evidence>
<dbReference type="Pfam" id="PF00583">
    <property type="entry name" value="Acetyltransf_1"/>
    <property type="match status" value="1"/>
</dbReference>
<dbReference type="InterPro" id="IPR000182">
    <property type="entry name" value="GNAT_dom"/>
</dbReference>
<dbReference type="PANTHER" id="PTHR42791:SF1">
    <property type="entry name" value="N-ACETYLTRANSFERASE DOMAIN-CONTAINING PROTEIN"/>
    <property type="match status" value="1"/>
</dbReference>
<sequence>MTAPIRPATAAEIPAVGRLIARAFDHLPQNRSLVPDDGVRLAVMAAFFTLLSGSAREAGAVDVIEDASGSLVATAVWFDRTRDLPEIPDYEQRLRAVAGRWLPHFAALDELFEKHHPQEPHWHLAFLAVDRTHQGAGLGSALMQHTHDRLEAPAYLEATNDDNVRLYRRHGYADMSPFDIHLPDGTPFFRMWRP</sequence>
<name>A0A1K0GTN5_9ACTN</name>
<dbReference type="RefSeq" id="WP_071804398.1">
    <property type="nucleotide sequence ID" value="NZ_MEIA01000091.1"/>
</dbReference>
<proteinExistence type="predicted"/>
<dbReference type="AlphaFoldDB" id="A0A1K0GTN5"/>
<dbReference type="SUPFAM" id="SSF55729">
    <property type="entry name" value="Acyl-CoA N-acyltransferases (Nat)"/>
    <property type="match status" value="1"/>
</dbReference>
<comment type="caution">
    <text evidence="2">The sequence shown here is derived from an EMBL/GenBank/DDBJ whole genome shotgun (WGS) entry which is preliminary data.</text>
</comment>
<dbReference type="PANTHER" id="PTHR42791">
    <property type="entry name" value="GNAT FAMILY ACETYLTRANSFERASE"/>
    <property type="match status" value="1"/>
</dbReference>
<dbReference type="InterPro" id="IPR052523">
    <property type="entry name" value="Trichothecene_AcTrans"/>
</dbReference>
<organism evidence="2 3">
    <name type="scientific">Couchioplanes caeruleus subsp. caeruleus</name>
    <dbReference type="NCBI Taxonomy" id="56427"/>
    <lineage>
        <taxon>Bacteria</taxon>
        <taxon>Bacillati</taxon>
        <taxon>Actinomycetota</taxon>
        <taxon>Actinomycetes</taxon>
        <taxon>Micromonosporales</taxon>
        <taxon>Micromonosporaceae</taxon>
        <taxon>Couchioplanes</taxon>
    </lineage>
</organism>
<feature type="domain" description="N-acetyltransferase" evidence="1">
    <location>
        <begin position="3"/>
        <end position="194"/>
    </location>
</feature>
<dbReference type="CDD" id="cd04301">
    <property type="entry name" value="NAT_SF"/>
    <property type="match status" value="1"/>
</dbReference>
<dbReference type="GO" id="GO:0016747">
    <property type="term" value="F:acyltransferase activity, transferring groups other than amino-acyl groups"/>
    <property type="evidence" value="ECO:0007669"/>
    <property type="project" value="InterPro"/>
</dbReference>
<dbReference type="Gene3D" id="3.40.630.30">
    <property type="match status" value="1"/>
</dbReference>
<reference evidence="2 3" key="1">
    <citation type="submission" date="2016-09" db="EMBL/GenBank/DDBJ databases">
        <title>Couchioplanes caeruleus draft genome sequence.</title>
        <authorList>
            <person name="Sheehan J."/>
            <person name="Caffrey P."/>
        </authorList>
    </citation>
    <scope>NUCLEOTIDE SEQUENCE [LARGE SCALE GENOMIC DNA]</scope>
    <source>
        <strain evidence="2 3">DSM 43634</strain>
    </source>
</reference>
<keyword evidence="2" id="KW-0808">Transferase</keyword>
<evidence type="ECO:0000313" key="3">
    <source>
        <dbReference type="Proteomes" id="UP000182486"/>
    </source>
</evidence>
<accession>A0A1K0GTN5</accession>
<keyword evidence="3" id="KW-1185">Reference proteome</keyword>
<dbReference type="Proteomes" id="UP000182486">
    <property type="component" value="Unassembled WGS sequence"/>
</dbReference>
<protein>
    <submittedName>
        <fullName evidence="2">GNAT family N-acetyltransferase</fullName>
    </submittedName>
</protein>
<dbReference type="InterPro" id="IPR016181">
    <property type="entry name" value="Acyl_CoA_acyltransferase"/>
</dbReference>
<dbReference type="PROSITE" id="PS51186">
    <property type="entry name" value="GNAT"/>
    <property type="match status" value="1"/>
</dbReference>
<evidence type="ECO:0000313" key="2">
    <source>
        <dbReference type="EMBL" id="OJF14644.1"/>
    </source>
</evidence>
<dbReference type="EMBL" id="MEIA01000091">
    <property type="protein sequence ID" value="OJF14644.1"/>
    <property type="molecule type" value="Genomic_DNA"/>
</dbReference>